<evidence type="ECO:0000313" key="6">
    <source>
        <dbReference type="Proteomes" id="UP000228380"/>
    </source>
</evidence>
<evidence type="ECO:0000313" key="7">
    <source>
        <dbReference type="RefSeq" id="XP_038987452.1"/>
    </source>
</evidence>
<keyword evidence="6" id="KW-1185">Reference proteome</keyword>
<dbReference type="RefSeq" id="XP_038987452.1">
    <property type="nucleotide sequence ID" value="XM_039131524.1"/>
</dbReference>
<sequence>MRSQLGLTAFGKIEAGERANLGRLLKQELSPRRNQEFHRLKLRFHQLSEFDEGKCSCRRRLARHNERRRKPPPGPLSSCYEDPSRFRSFLIGAGTSTRPPVTRVYSRCGRMVQPVSL</sequence>
<evidence type="ECO:0000256" key="3">
    <source>
        <dbReference type="ARBA" id="ARBA00022833"/>
    </source>
</evidence>
<reference evidence="7" key="2">
    <citation type="submission" date="2025-08" db="UniProtKB">
        <authorList>
            <consortium name="RefSeq"/>
        </authorList>
    </citation>
    <scope>IDENTIFICATION</scope>
    <source>
        <tissue evidence="7">Young leaves</tissue>
    </source>
</reference>
<keyword evidence="2 4" id="KW-0863">Zinc-finger</keyword>
<gene>
    <name evidence="7" type="primary">LOC108511153</name>
</gene>
<dbReference type="InterPro" id="IPR036893">
    <property type="entry name" value="SBP_sf"/>
</dbReference>
<reference evidence="6" key="1">
    <citation type="journal article" date="2019" name="Nat. Commun.">
        <title>Genome-wide association mapping of date palm fruit traits.</title>
        <authorList>
            <person name="Hazzouri K.M."/>
            <person name="Gros-Balthazard M."/>
            <person name="Flowers J.M."/>
            <person name="Copetti D."/>
            <person name="Lemansour A."/>
            <person name="Lebrun M."/>
            <person name="Masmoudi K."/>
            <person name="Ferrand S."/>
            <person name="Dhar M.I."/>
            <person name="Fresquez Z.A."/>
            <person name="Rosas U."/>
            <person name="Zhang J."/>
            <person name="Talag J."/>
            <person name="Lee S."/>
            <person name="Kudrna D."/>
            <person name="Powell R.F."/>
            <person name="Leitch I.J."/>
            <person name="Krueger R.R."/>
            <person name="Wing R.A."/>
            <person name="Amiri K.M.A."/>
            <person name="Purugganan M.D."/>
        </authorList>
    </citation>
    <scope>NUCLEOTIDE SEQUENCE [LARGE SCALE GENOMIC DNA]</scope>
    <source>
        <strain evidence="6">cv. Khalas</strain>
    </source>
</reference>
<evidence type="ECO:0000256" key="4">
    <source>
        <dbReference type="PROSITE-ProRule" id="PRU00470"/>
    </source>
</evidence>
<organism evidence="6 7">
    <name type="scientific">Phoenix dactylifera</name>
    <name type="common">Date palm</name>
    <dbReference type="NCBI Taxonomy" id="42345"/>
    <lineage>
        <taxon>Eukaryota</taxon>
        <taxon>Viridiplantae</taxon>
        <taxon>Streptophyta</taxon>
        <taxon>Embryophyta</taxon>
        <taxon>Tracheophyta</taxon>
        <taxon>Spermatophyta</taxon>
        <taxon>Magnoliopsida</taxon>
        <taxon>Liliopsida</taxon>
        <taxon>Arecaceae</taxon>
        <taxon>Coryphoideae</taxon>
        <taxon>Phoeniceae</taxon>
        <taxon>Phoenix</taxon>
    </lineage>
</organism>
<dbReference type="InterPro" id="IPR044817">
    <property type="entry name" value="SBP-like"/>
</dbReference>
<dbReference type="GO" id="GO:0008270">
    <property type="term" value="F:zinc ion binding"/>
    <property type="evidence" value="ECO:0007669"/>
    <property type="project" value="UniProtKB-KW"/>
</dbReference>
<dbReference type="InterPro" id="IPR004333">
    <property type="entry name" value="SBP_dom"/>
</dbReference>
<accession>A0A8B9APE4</accession>
<dbReference type="Pfam" id="PF03110">
    <property type="entry name" value="SBP"/>
    <property type="match status" value="1"/>
</dbReference>
<dbReference type="GO" id="GO:0003677">
    <property type="term" value="F:DNA binding"/>
    <property type="evidence" value="ECO:0007669"/>
    <property type="project" value="InterPro"/>
</dbReference>
<evidence type="ECO:0000259" key="5">
    <source>
        <dbReference type="PROSITE" id="PS51141"/>
    </source>
</evidence>
<dbReference type="SUPFAM" id="SSF103612">
    <property type="entry name" value="SBT domain"/>
    <property type="match status" value="1"/>
</dbReference>
<dbReference type="GeneID" id="108511153"/>
<evidence type="ECO:0000256" key="2">
    <source>
        <dbReference type="ARBA" id="ARBA00022771"/>
    </source>
</evidence>
<dbReference type="PANTHER" id="PTHR31251">
    <property type="entry name" value="SQUAMOSA PROMOTER-BINDING-LIKE PROTEIN 4"/>
    <property type="match status" value="1"/>
</dbReference>
<dbReference type="Proteomes" id="UP000228380">
    <property type="component" value="Chromosome 11"/>
</dbReference>
<dbReference type="AlphaFoldDB" id="A0A8B9APE4"/>
<dbReference type="PANTHER" id="PTHR31251:SF226">
    <property type="entry name" value="SQUAMOSA PROMOTER-BINDING-LIKE PROTEIN 6"/>
    <property type="match status" value="1"/>
</dbReference>
<feature type="domain" description="SBP-type" evidence="5">
    <location>
        <begin position="1"/>
        <end position="71"/>
    </location>
</feature>
<proteinExistence type="predicted"/>
<dbReference type="GO" id="GO:0005634">
    <property type="term" value="C:nucleus"/>
    <property type="evidence" value="ECO:0007669"/>
    <property type="project" value="InterPro"/>
</dbReference>
<keyword evidence="1" id="KW-0479">Metal-binding</keyword>
<dbReference type="PROSITE" id="PS51141">
    <property type="entry name" value="ZF_SBP"/>
    <property type="match status" value="1"/>
</dbReference>
<name>A0A8B9APE4_PHODC</name>
<keyword evidence="3" id="KW-0862">Zinc</keyword>
<protein>
    <submittedName>
        <fullName evidence="7">Squamosa promoter-binding-like protein 2 isoform X2</fullName>
    </submittedName>
</protein>
<evidence type="ECO:0000256" key="1">
    <source>
        <dbReference type="ARBA" id="ARBA00022723"/>
    </source>
</evidence>